<evidence type="ECO:0000313" key="2">
    <source>
        <dbReference type="EMBL" id="SIM88156.1"/>
    </source>
</evidence>
<proteinExistence type="predicted"/>
<keyword evidence="1" id="KW-0812">Transmembrane</keyword>
<organism evidence="2 3">
    <name type="scientific">Micromonospora cremea</name>
    <dbReference type="NCBI Taxonomy" id="709881"/>
    <lineage>
        <taxon>Bacteria</taxon>
        <taxon>Bacillati</taxon>
        <taxon>Actinomycetota</taxon>
        <taxon>Actinomycetes</taxon>
        <taxon>Micromonosporales</taxon>
        <taxon>Micromonosporaceae</taxon>
        <taxon>Micromonospora</taxon>
    </lineage>
</organism>
<keyword evidence="1" id="KW-1133">Transmembrane helix</keyword>
<dbReference type="AlphaFoldDB" id="A0A1N5WSK5"/>
<feature type="transmembrane region" description="Helical" evidence="1">
    <location>
        <begin position="74"/>
        <end position="100"/>
    </location>
</feature>
<gene>
    <name evidence="2" type="ORF">SAMN04489832_2719</name>
</gene>
<accession>A0A1N5WSK5</accession>
<dbReference type="EMBL" id="FSQT01000001">
    <property type="protein sequence ID" value="SIM88156.1"/>
    <property type="molecule type" value="Genomic_DNA"/>
</dbReference>
<name>A0A1N5WSK5_9ACTN</name>
<protein>
    <submittedName>
        <fullName evidence="2">Uncharacterized protein</fullName>
    </submittedName>
</protein>
<evidence type="ECO:0000256" key="1">
    <source>
        <dbReference type="SAM" id="Phobius"/>
    </source>
</evidence>
<keyword evidence="1" id="KW-0472">Membrane</keyword>
<dbReference type="OrthoDB" id="9939155at2"/>
<feature type="transmembrane region" description="Helical" evidence="1">
    <location>
        <begin position="12"/>
        <end position="33"/>
    </location>
</feature>
<sequence length="101" mass="10843">MPLHIQQALGLIGFGLLLGFVGLVWVANLFGVADEHASRIARSSSTRWMARLVEGREVAPEEMKRHGGMALGRYIWGIGLMLVGLLFVGNGVVDLISAAAE</sequence>
<dbReference type="RefSeq" id="WP_074311788.1">
    <property type="nucleotide sequence ID" value="NZ_FSQT01000001.1"/>
</dbReference>
<evidence type="ECO:0000313" key="3">
    <source>
        <dbReference type="Proteomes" id="UP000185124"/>
    </source>
</evidence>
<dbReference type="Proteomes" id="UP000185124">
    <property type="component" value="Unassembled WGS sequence"/>
</dbReference>
<keyword evidence="3" id="KW-1185">Reference proteome</keyword>
<dbReference type="STRING" id="709881.SAMN04489832_2719"/>
<reference evidence="3" key="1">
    <citation type="submission" date="2016-12" db="EMBL/GenBank/DDBJ databases">
        <authorList>
            <person name="Varghese N."/>
            <person name="Submissions S."/>
        </authorList>
    </citation>
    <scope>NUCLEOTIDE SEQUENCE [LARGE SCALE GENOMIC DNA]</scope>
    <source>
        <strain evidence="3">DSM 45599</strain>
    </source>
</reference>